<name>A0A1I1F0D6_NATHA</name>
<dbReference type="AlphaFoldDB" id="A0A1I1F0D6"/>
<evidence type="ECO:0000313" key="1">
    <source>
        <dbReference type="EMBL" id="SFB92855.1"/>
    </source>
</evidence>
<evidence type="ECO:0000313" key="2">
    <source>
        <dbReference type="Proteomes" id="UP000199161"/>
    </source>
</evidence>
<reference evidence="2" key="1">
    <citation type="submission" date="2016-10" db="EMBL/GenBank/DDBJ databases">
        <authorList>
            <person name="Varghese N."/>
            <person name="Submissions S."/>
        </authorList>
    </citation>
    <scope>NUCLEOTIDE SEQUENCE [LARGE SCALE GENOMIC DNA]</scope>
    <source>
        <strain evidence="2">DSM 13078</strain>
    </source>
</reference>
<sequence length="85" mass="9661">MHWQRRRDLEGGKEMGVWLLVDDGSVEEELYVESHEYRGGDFDVYVATPDGEWDHEGTFETADEAFDAARGYITDSEFPVEGAGE</sequence>
<accession>A0A1I1F0D6</accession>
<dbReference type="EMBL" id="FOKW01000003">
    <property type="protein sequence ID" value="SFB92855.1"/>
    <property type="molecule type" value="Genomic_DNA"/>
</dbReference>
<keyword evidence="2" id="KW-1185">Reference proteome</keyword>
<dbReference type="RefSeq" id="WP_089786595.1">
    <property type="nucleotide sequence ID" value="NZ_FOKW01000003.1"/>
</dbReference>
<dbReference type="Proteomes" id="UP000199161">
    <property type="component" value="Unassembled WGS sequence"/>
</dbReference>
<protein>
    <submittedName>
        <fullName evidence="1">Uncharacterized protein</fullName>
    </submittedName>
</protein>
<proteinExistence type="predicted"/>
<gene>
    <name evidence="1" type="ORF">SAMN05444422_10390</name>
</gene>
<dbReference type="OrthoDB" id="179543at2157"/>
<organism evidence="1 2">
    <name type="scientific">Natronobacterium haloterrestre</name>
    <name type="common">Halobiforma haloterrestris</name>
    <dbReference type="NCBI Taxonomy" id="148448"/>
    <lineage>
        <taxon>Archaea</taxon>
        <taxon>Methanobacteriati</taxon>
        <taxon>Methanobacteriota</taxon>
        <taxon>Stenosarchaea group</taxon>
        <taxon>Halobacteria</taxon>
        <taxon>Halobacteriales</taxon>
        <taxon>Natrialbaceae</taxon>
        <taxon>Natronobacterium</taxon>
    </lineage>
</organism>